<dbReference type="InterPro" id="IPR016024">
    <property type="entry name" value="ARM-type_fold"/>
</dbReference>
<organism evidence="1 2">
    <name type="scientific">Caenispirillum bisanense</name>
    <dbReference type="NCBI Taxonomy" id="414052"/>
    <lineage>
        <taxon>Bacteria</taxon>
        <taxon>Pseudomonadati</taxon>
        <taxon>Pseudomonadota</taxon>
        <taxon>Alphaproteobacteria</taxon>
        <taxon>Rhodospirillales</taxon>
        <taxon>Novispirillaceae</taxon>
        <taxon>Caenispirillum</taxon>
    </lineage>
</organism>
<evidence type="ECO:0000313" key="1">
    <source>
        <dbReference type="EMBL" id="SOD92090.1"/>
    </source>
</evidence>
<dbReference type="OrthoDB" id="7888976at2"/>
<name>A0A286G989_9PROT</name>
<accession>A0A286G989</accession>
<dbReference type="SUPFAM" id="SSF48371">
    <property type="entry name" value="ARM repeat"/>
    <property type="match status" value="1"/>
</dbReference>
<sequence length="444" mass="48322">MNSLIRRLLGHPETALSYEEARELARHEDPDVRRELAERTDIVPEILYYLAEDPDPRVRRAIIANAATPPLAHLLLANDDDEDVRCDLAAKIGRLAPQLSENEQGRVKAAILEVLEDLARDQIPRVRQILSEALKDVAMAPAAVIRQLARDVEVAVATPVLEFSPVLTDEDLLEIIASSPVSAKLTAISRRRLVTAQVADAIADSDDEAAIAALLGNGSAQIREETLDRLIDIAPRHPAWHEPLVRRPALHLDAAVRLARFVADNLILVLQQRDDLPPEAAREVARVVHRRLGEPAAGERPAPRPGLDVAVTDWHRPSRQALERASFMAARGLLTEKVIEDALFAADEEFVTAALSVLGGLPPEVVSAAILSSSPQGILAIAWKAKLTPQTAVHLQAQLGRIAPAAILRPTRVNGYALKPDELEWQLDLFRKAVSEGRGAAAGA</sequence>
<dbReference type="InterPro" id="IPR019285">
    <property type="entry name" value="DUF2336"/>
</dbReference>
<keyword evidence="2" id="KW-1185">Reference proteome</keyword>
<proteinExistence type="predicted"/>
<dbReference type="Pfam" id="PF10098">
    <property type="entry name" value="DUF2336"/>
    <property type="match status" value="1"/>
</dbReference>
<reference evidence="1 2" key="1">
    <citation type="submission" date="2017-09" db="EMBL/GenBank/DDBJ databases">
        <authorList>
            <person name="Ehlers B."/>
            <person name="Leendertz F.H."/>
        </authorList>
    </citation>
    <scope>NUCLEOTIDE SEQUENCE [LARGE SCALE GENOMIC DNA]</scope>
    <source>
        <strain evidence="1 2">USBA 140</strain>
    </source>
</reference>
<dbReference type="Gene3D" id="1.25.10.10">
    <property type="entry name" value="Leucine-rich Repeat Variant"/>
    <property type="match status" value="1"/>
</dbReference>
<dbReference type="RefSeq" id="WP_097278022.1">
    <property type="nucleotide sequence ID" value="NZ_OCNJ01000002.1"/>
</dbReference>
<gene>
    <name evidence="1" type="ORF">SAMN05421508_102260</name>
</gene>
<protein>
    <recommendedName>
        <fullName evidence="3">DUF2336 domain-containing protein</fullName>
    </recommendedName>
</protein>
<dbReference type="EMBL" id="OCNJ01000002">
    <property type="protein sequence ID" value="SOD92090.1"/>
    <property type="molecule type" value="Genomic_DNA"/>
</dbReference>
<dbReference type="InterPro" id="IPR011989">
    <property type="entry name" value="ARM-like"/>
</dbReference>
<evidence type="ECO:0000313" key="2">
    <source>
        <dbReference type="Proteomes" id="UP000219621"/>
    </source>
</evidence>
<evidence type="ECO:0008006" key="3">
    <source>
        <dbReference type="Google" id="ProtNLM"/>
    </source>
</evidence>
<dbReference type="Proteomes" id="UP000219621">
    <property type="component" value="Unassembled WGS sequence"/>
</dbReference>
<dbReference type="AlphaFoldDB" id="A0A286G989"/>